<dbReference type="PANTHER" id="PTHR43798:SF31">
    <property type="entry name" value="AB HYDROLASE SUPERFAMILY PROTEIN YCLE"/>
    <property type="match status" value="1"/>
</dbReference>
<dbReference type="GO" id="GO:0016787">
    <property type="term" value="F:hydrolase activity"/>
    <property type="evidence" value="ECO:0007669"/>
    <property type="project" value="UniProtKB-KW"/>
</dbReference>
<feature type="domain" description="AB hydrolase-1" evidence="2">
    <location>
        <begin position="10"/>
        <end position="237"/>
    </location>
</feature>
<dbReference type="GO" id="GO:0016020">
    <property type="term" value="C:membrane"/>
    <property type="evidence" value="ECO:0007669"/>
    <property type="project" value="TreeGrafter"/>
</dbReference>
<dbReference type="EC" id="3.3.2.-" evidence="3"/>
<dbReference type="PANTHER" id="PTHR43798">
    <property type="entry name" value="MONOACYLGLYCEROL LIPASE"/>
    <property type="match status" value="1"/>
</dbReference>
<dbReference type="Proteomes" id="UP000032735">
    <property type="component" value="Chromosome"/>
</dbReference>
<keyword evidence="4" id="KW-1185">Reference proteome</keyword>
<proteinExistence type="predicted"/>
<name>A0A068R3Q0_9GAMM</name>
<organism evidence="3 4">
    <name type="scientific">Xenorhabdus poinarii G6</name>
    <dbReference type="NCBI Taxonomy" id="1354304"/>
    <lineage>
        <taxon>Bacteria</taxon>
        <taxon>Pseudomonadati</taxon>
        <taxon>Pseudomonadota</taxon>
        <taxon>Gammaproteobacteria</taxon>
        <taxon>Enterobacterales</taxon>
        <taxon>Morganellaceae</taxon>
        <taxon>Xenorhabdus</taxon>
    </lineage>
</organism>
<dbReference type="InterPro" id="IPR050266">
    <property type="entry name" value="AB_hydrolase_sf"/>
</dbReference>
<evidence type="ECO:0000313" key="4">
    <source>
        <dbReference type="Proteomes" id="UP000032735"/>
    </source>
</evidence>
<evidence type="ECO:0000313" key="3">
    <source>
        <dbReference type="EMBL" id="CDG21556.1"/>
    </source>
</evidence>
<evidence type="ECO:0000259" key="2">
    <source>
        <dbReference type="Pfam" id="PF00561"/>
    </source>
</evidence>
<evidence type="ECO:0000256" key="1">
    <source>
        <dbReference type="ARBA" id="ARBA00022801"/>
    </source>
</evidence>
<dbReference type="AlphaFoldDB" id="A0A068R3Q0"/>
<dbReference type="Gene3D" id="3.40.50.1820">
    <property type="entry name" value="alpha/beta hydrolase"/>
    <property type="match status" value="1"/>
</dbReference>
<dbReference type="SUPFAM" id="SSF53474">
    <property type="entry name" value="alpha/beta-Hydrolases"/>
    <property type="match status" value="1"/>
</dbReference>
<keyword evidence="1 3" id="KW-0378">Hydrolase</keyword>
<protein>
    <submittedName>
        <fullName evidence="3">Putative Epoxide hydrolase</fullName>
        <ecNumber evidence="3">3.3.2.-</ecNumber>
    </submittedName>
</protein>
<dbReference type="Pfam" id="PF00561">
    <property type="entry name" value="Abhydrolase_1"/>
    <property type="match status" value="1"/>
</dbReference>
<dbReference type="RefSeq" id="WP_231852985.1">
    <property type="nucleotide sequence ID" value="NZ_FO704551.1"/>
</dbReference>
<accession>A0A068R3Q0</accession>
<dbReference type="InterPro" id="IPR029058">
    <property type="entry name" value="AB_hydrolase_fold"/>
</dbReference>
<sequence>MIDSGGDKLPVLFIHGNSSCKEVFHHQIHQLQGQYRVLALDLPGHGESSRASEPRQAYSMPSYAHTIIEVLGKIGIDKVVVFGWSLGGHIGLEMLALFPQMMGLMICGTPPVSIGADNVALGFRPGVGLAGKAEFTQEDVKQFVTDTYAAHALHEPFIVDAVIKTDGLARQYMFEAFLSPQASDQKLLVETSNIPLAIVNGADDPFIHFDYIAGLNYRNLWKRKVFNLPGIGHAPFWQLPERFNPFLFDFLKQVQ</sequence>
<reference evidence="3 4" key="1">
    <citation type="submission" date="2013-07" db="EMBL/GenBank/DDBJ databases">
        <authorList>
            <person name="Genoscope - CEA"/>
        </authorList>
    </citation>
    <scope>NUCLEOTIDE SEQUENCE [LARGE SCALE GENOMIC DNA]</scope>
    <source>
        <strain evidence="3 4">G6</strain>
    </source>
</reference>
<gene>
    <name evidence="3" type="ORF">XPG1_1901</name>
</gene>
<dbReference type="KEGG" id="xpo:XPG1_1901"/>
<dbReference type="EMBL" id="FO704551">
    <property type="protein sequence ID" value="CDG21556.1"/>
    <property type="molecule type" value="Genomic_DNA"/>
</dbReference>
<dbReference type="HOGENOM" id="CLU_020336_50_2_6"/>
<dbReference type="PRINTS" id="PR00111">
    <property type="entry name" value="ABHYDROLASE"/>
</dbReference>
<dbReference type="InterPro" id="IPR000073">
    <property type="entry name" value="AB_hydrolase_1"/>
</dbReference>
<dbReference type="STRING" id="1354304.XPG1_1901"/>